<accession>A0A8J2WGH0</accession>
<gene>
    <name evidence="3" type="ORF">DGAL_LOCUS9563</name>
</gene>
<dbReference type="AlphaFoldDB" id="A0A8J2WGH0"/>
<dbReference type="Proteomes" id="UP000789390">
    <property type="component" value="Unassembled WGS sequence"/>
</dbReference>
<dbReference type="InterPro" id="IPR029056">
    <property type="entry name" value="Ribokinase-like"/>
</dbReference>
<dbReference type="GO" id="GO:0046872">
    <property type="term" value="F:metal ion binding"/>
    <property type="evidence" value="ECO:0007669"/>
    <property type="project" value="UniProtKB-KW"/>
</dbReference>
<protein>
    <recommendedName>
        <fullName evidence="2">Carbohydrate kinase PfkB domain-containing protein</fullName>
    </recommendedName>
</protein>
<dbReference type="PANTHER" id="PTHR42909">
    <property type="entry name" value="ZGC:136858"/>
    <property type="match status" value="1"/>
</dbReference>
<comment type="caution">
    <text evidence="3">The sequence shown here is derived from an EMBL/GenBank/DDBJ whole genome shotgun (WGS) entry which is preliminary data.</text>
</comment>
<proteinExistence type="predicted"/>
<dbReference type="EMBL" id="CAKKLH010000223">
    <property type="protein sequence ID" value="CAH0106408.1"/>
    <property type="molecule type" value="Genomic_DNA"/>
</dbReference>
<sequence length="155" mass="16915">MDASTHRGSISRSYGGVGRNLADGLSRLAKSSPLFVSLVGDDESGRDLIRHNPLMDSRGILRLASASTASYTVILDNKGDCQFGIGDLKIHDQLTVDKVRQFEEDIAKCRLLIMDGNMELATMEYILDVCRSAKVPAELQTLQFTHDSKVTDGGI</sequence>
<feature type="domain" description="Carbohydrate kinase PfkB" evidence="2">
    <location>
        <begin position="7"/>
        <end position="136"/>
    </location>
</feature>
<reference evidence="3" key="1">
    <citation type="submission" date="2021-11" db="EMBL/GenBank/DDBJ databases">
        <authorList>
            <person name="Schell T."/>
        </authorList>
    </citation>
    <scope>NUCLEOTIDE SEQUENCE</scope>
    <source>
        <strain evidence="3">M5</strain>
    </source>
</reference>
<keyword evidence="4" id="KW-1185">Reference proteome</keyword>
<dbReference type="GO" id="GO:0004730">
    <property type="term" value="F:pseudouridylate synthase activity"/>
    <property type="evidence" value="ECO:0007669"/>
    <property type="project" value="TreeGrafter"/>
</dbReference>
<dbReference type="InterPro" id="IPR011611">
    <property type="entry name" value="PfkB_dom"/>
</dbReference>
<dbReference type="Pfam" id="PF00294">
    <property type="entry name" value="PfkB"/>
    <property type="match status" value="1"/>
</dbReference>
<evidence type="ECO:0000259" key="2">
    <source>
        <dbReference type="Pfam" id="PF00294"/>
    </source>
</evidence>
<dbReference type="GO" id="GO:0006796">
    <property type="term" value="P:phosphate-containing compound metabolic process"/>
    <property type="evidence" value="ECO:0007669"/>
    <property type="project" value="UniProtKB-ARBA"/>
</dbReference>
<dbReference type="OrthoDB" id="198885at2759"/>
<dbReference type="Gene3D" id="3.40.1190.20">
    <property type="match status" value="1"/>
</dbReference>
<dbReference type="GO" id="GO:0016798">
    <property type="term" value="F:hydrolase activity, acting on glycosyl bonds"/>
    <property type="evidence" value="ECO:0007669"/>
    <property type="project" value="TreeGrafter"/>
</dbReference>
<dbReference type="PANTHER" id="PTHR42909:SF1">
    <property type="entry name" value="CARBOHYDRATE KINASE PFKB DOMAIN-CONTAINING PROTEIN"/>
    <property type="match status" value="1"/>
</dbReference>
<dbReference type="SUPFAM" id="SSF53613">
    <property type="entry name" value="Ribokinase-like"/>
    <property type="match status" value="1"/>
</dbReference>
<evidence type="ECO:0000256" key="1">
    <source>
        <dbReference type="ARBA" id="ARBA00022723"/>
    </source>
</evidence>
<name>A0A8J2WGH0_9CRUS</name>
<keyword evidence="1" id="KW-0479">Metal-binding</keyword>
<dbReference type="GO" id="GO:0005737">
    <property type="term" value="C:cytoplasm"/>
    <property type="evidence" value="ECO:0007669"/>
    <property type="project" value="TreeGrafter"/>
</dbReference>
<evidence type="ECO:0000313" key="4">
    <source>
        <dbReference type="Proteomes" id="UP000789390"/>
    </source>
</evidence>
<organism evidence="3 4">
    <name type="scientific">Daphnia galeata</name>
    <dbReference type="NCBI Taxonomy" id="27404"/>
    <lineage>
        <taxon>Eukaryota</taxon>
        <taxon>Metazoa</taxon>
        <taxon>Ecdysozoa</taxon>
        <taxon>Arthropoda</taxon>
        <taxon>Crustacea</taxon>
        <taxon>Branchiopoda</taxon>
        <taxon>Diplostraca</taxon>
        <taxon>Cladocera</taxon>
        <taxon>Anomopoda</taxon>
        <taxon>Daphniidae</taxon>
        <taxon>Daphnia</taxon>
    </lineage>
</organism>
<evidence type="ECO:0000313" key="3">
    <source>
        <dbReference type="EMBL" id="CAH0106408.1"/>
    </source>
</evidence>